<dbReference type="STRING" id="765915.A0A1Y2HND6"/>
<comment type="caution">
    <text evidence="2">The sequence shown here is derived from an EMBL/GenBank/DDBJ whole genome shotgun (WGS) entry which is preliminary data.</text>
</comment>
<dbReference type="GO" id="GO:0071819">
    <property type="term" value="C:DUBm complex"/>
    <property type="evidence" value="ECO:0007669"/>
    <property type="project" value="UniProtKB-UniRule"/>
</dbReference>
<keyword evidence="1" id="KW-0963">Cytoplasm</keyword>
<name>A0A1Y2HND6_9FUNG</name>
<evidence type="ECO:0000256" key="1">
    <source>
        <dbReference type="HAMAP-Rule" id="MF_03046"/>
    </source>
</evidence>
<dbReference type="GO" id="GO:0015031">
    <property type="term" value="P:protein transport"/>
    <property type="evidence" value="ECO:0007669"/>
    <property type="project" value="UniProtKB-KW"/>
</dbReference>
<accession>A0A1Y2HND6</accession>
<dbReference type="EMBL" id="MCFL01000022">
    <property type="protein sequence ID" value="ORZ35484.1"/>
    <property type="molecule type" value="Genomic_DNA"/>
</dbReference>
<dbReference type="Pfam" id="PF10163">
    <property type="entry name" value="EnY2"/>
    <property type="match status" value="1"/>
</dbReference>
<keyword evidence="1" id="KW-0509">mRNA transport</keyword>
<dbReference type="OrthoDB" id="6221744at2759"/>
<sequence length="130" mass="14681">MRDVDIIRLGNDKITSLTPPEALDAFSRHFPISMDPQQKSQLYQNYVKSGQREQAIDWLRSALTDSGWKDQVRAKIKAIVDRDGLGKITVEQIYAEVLPEAQDLVPASVRDGLRQRIERSTKSLPSKTSS</sequence>
<dbReference type="HAMAP" id="MF_03046">
    <property type="entry name" value="ENY2_Sus1"/>
    <property type="match status" value="1"/>
</dbReference>
<keyword evidence="1" id="KW-0811">Translocation</keyword>
<keyword evidence="1" id="KW-0804">Transcription</keyword>
<keyword evidence="1" id="KW-0805">Transcription regulation</keyword>
<keyword evidence="1" id="KW-0539">Nucleus</keyword>
<dbReference type="GO" id="GO:0005654">
    <property type="term" value="C:nucleoplasm"/>
    <property type="evidence" value="ECO:0007669"/>
    <property type="project" value="UniProtKB-SubCell"/>
</dbReference>
<dbReference type="GO" id="GO:0000124">
    <property type="term" value="C:SAGA complex"/>
    <property type="evidence" value="ECO:0007669"/>
    <property type="project" value="UniProtKB-UniRule"/>
</dbReference>
<keyword evidence="3" id="KW-1185">Reference proteome</keyword>
<dbReference type="GO" id="GO:0005643">
    <property type="term" value="C:nuclear pore"/>
    <property type="evidence" value="ECO:0007669"/>
    <property type="project" value="UniProtKB-UniRule"/>
</dbReference>
<protein>
    <recommendedName>
        <fullName evidence="1">Transcription and mRNA export factor SUS1</fullName>
    </recommendedName>
</protein>
<dbReference type="GO" id="GO:0006325">
    <property type="term" value="P:chromatin organization"/>
    <property type="evidence" value="ECO:0007669"/>
    <property type="project" value="UniProtKB-KW"/>
</dbReference>
<keyword evidence="1" id="KW-0156">Chromatin regulator</keyword>
<dbReference type="Gene3D" id="1.10.246.140">
    <property type="match status" value="1"/>
</dbReference>
<evidence type="ECO:0000313" key="3">
    <source>
        <dbReference type="Proteomes" id="UP000193411"/>
    </source>
</evidence>
<dbReference type="GO" id="GO:0006368">
    <property type="term" value="P:transcription elongation by RNA polymerase II"/>
    <property type="evidence" value="ECO:0007669"/>
    <property type="project" value="UniProtKB-UniRule"/>
</dbReference>
<dbReference type="AlphaFoldDB" id="A0A1Y2HND6"/>
<comment type="subcellular location">
    <subcellularLocation>
        <location evidence="1">Nucleus</location>
        <location evidence="1">Nucleoplasm</location>
    </subcellularLocation>
    <subcellularLocation>
        <location evidence="1">Cytoplasm</location>
        <location evidence="1">P-body</location>
    </subcellularLocation>
</comment>
<keyword evidence="1" id="KW-0813">Transport</keyword>
<dbReference type="InterPro" id="IPR038212">
    <property type="entry name" value="TF_EnY2_sf"/>
</dbReference>
<reference evidence="2 3" key="1">
    <citation type="submission" date="2016-07" db="EMBL/GenBank/DDBJ databases">
        <title>Pervasive Adenine N6-methylation of Active Genes in Fungi.</title>
        <authorList>
            <consortium name="DOE Joint Genome Institute"/>
            <person name="Mondo S.J."/>
            <person name="Dannebaum R.O."/>
            <person name="Kuo R.C."/>
            <person name="Labutti K."/>
            <person name="Haridas S."/>
            <person name="Kuo A."/>
            <person name="Salamov A."/>
            <person name="Ahrendt S.R."/>
            <person name="Lipzen A."/>
            <person name="Sullivan W."/>
            <person name="Andreopoulos W.B."/>
            <person name="Clum A."/>
            <person name="Lindquist E."/>
            <person name="Daum C."/>
            <person name="Ramamoorthy G.K."/>
            <person name="Gryganskyi A."/>
            <person name="Culley D."/>
            <person name="Magnuson J.K."/>
            <person name="James T.Y."/>
            <person name="O'Malley M.A."/>
            <person name="Stajich J.E."/>
            <person name="Spatafora J.W."/>
            <person name="Visel A."/>
            <person name="Grigoriev I.V."/>
        </authorList>
    </citation>
    <scope>NUCLEOTIDE SEQUENCE [LARGE SCALE GENOMIC DNA]</scope>
    <source>
        <strain evidence="2 3">PL171</strain>
    </source>
</reference>
<dbReference type="PANTHER" id="PTHR12514">
    <property type="entry name" value="ENHANCER OF YELLOW 2 TRANSCRIPTION FACTOR"/>
    <property type="match status" value="1"/>
</dbReference>
<dbReference type="GO" id="GO:0070390">
    <property type="term" value="C:transcription export complex 2"/>
    <property type="evidence" value="ECO:0007669"/>
    <property type="project" value="UniProtKB-UniRule"/>
</dbReference>
<keyword evidence="1" id="KW-0010">Activator</keyword>
<comment type="function">
    <text evidence="1">Involved in mRNA export coupled transcription activation by association with both the TREX-2 and the SAGA complexes. At the promoters, SAGA is required for recruitment of the basal transcription machinery. It influences RNA polymerase II transcriptional activity through different activities such as TBP interaction and promoter selectivity, interaction with transcription activators, and chromatin modification through histone acetylation and deubiquitination. Within the SAGA complex, participates to a subcomplex required for deubiquitination of H2B and for the maintenance of steady-state H3 methylation levels. The TREX-2 complex functions in docking export-competent ribonucleoprotein particles (mRNPs) to the nuclear entrance of the nuclear pore complex (nuclear basket). TREX-2 participates in mRNA export and accurate chromatin positioning in the nucleus by tethering genes to the nuclear periphery. May also be involved in cytoplasmic mRNA decay by interaction with components of P-bodies.</text>
</comment>
<keyword evidence="1" id="KW-0653">Protein transport</keyword>
<comment type="subunit">
    <text evidence="1">Component of the nuclear pore complex (NPC)-associated TREX-2 complex (transcription and export complex 2), composed of at least SUS1, SAC3, THP1, SEM1, and CDC31. TREX-2 contains 2 SUS1 chains. The TREX-2 complex interacts with the nucleoporin NUP1. Component of the 1.8 MDa SAGA transcription coactivator-HAT complex. SAGA is built of 5 distinct domains with specialized functions. Within the SAGA complex, SUS1, SGF11, SGF73 and UBP8 form an additional subcomplex of SAGA called the DUB module (deubiquitination module). Interacts directly with THP1, SAC3, SGF11, and with the RNA polymerase II.</text>
</comment>
<gene>
    <name evidence="1" type="primary">SUS1</name>
    <name evidence="2" type="ORF">BCR44DRAFT_1513261</name>
</gene>
<evidence type="ECO:0000313" key="2">
    <source>
        <dbReference type="EMBL" id="ORZ35484.1"/>
    </source>
</evidence>
<dbReference type="GO" id="GO:0006406">
    <property type="term" value="P:mRNA export from nucleus"/>
    <property type="evidence" value="ECO:0007669"/>
    <property type="project" value="UniProtKB-UniRule"/>
</dbReference>
<proteinExistence type="inferred from homology"/>
<dbReference type="GO" id="GO:0003713">
    <property type="term" value="F:transcription coactivator activity"/>
    <property type="evidence" value="ECO:0007669"/>
    <property type="project" value="UniProtKB-UniRule"/>
</dbReference>
<dbReference type="InterPro" id="IPR018783">
    <property type="entry name" value="TF_ENY2"/>
</dbReference>
<dbReference type="GO" id="GO:0000932">
    <property type="term" value="C:P-body"/>
    <property type="evidence" value="ECO:0007669"/>
    <property type="project" value="UniProtKB-SubCell"/>
</dbReference>
<dbReference type="Proteomes" id="UP000193411">
    <property type="component" value="Unassembled WGS sequence"/>
</dbReference>
<organism evidence="2 3">
    <name type="scientific">Catenaria anguillulae PL171</name>
    <dbReference type="NCBI Taxonomy" id="765915"/>
    <lineage>
        <taxon>Eukaryota</taxon>
        <taxon>Fungi</taxon>
        <taxon>Fungi incertae sedis</taxon>
        <taxon>Blastocladiomycota</taxon>
        <taxon>Blastocladiomycetes</taxon>
        <taxon>Blastocladiales</taxon>
        <taxon>Catenariaceae</taxon>
        <taxon>Catenaria</taxon>
    </lineage>
</organism>
<comment type="similarity">
    <text evidence="1">Belongs to the ENY2 family.</text>
</comment>